<accession>A0AAU8N936</accession>
<dbReference type="PROSITE" id="PS51677">
    <property type="entry name" value="NODB"/>
    <property type="match status" value="1"/>
</dbReference>
<dbReference type="RefSeq" id="WP_366288907.1">
    <property type="nucleotide sequence ID" value="NZ_CP159992.1"/>
</dbReference>
<organism evidence="4">
    <name type="scientific">Paenibacillus sp. AN1007</name>
    <dbReference type="NCBI Taxonomy" id="3151385"/>
    <lineage>
        <taxon>Bacteria</taxon>
        <taxon>Bacillati</taxon>
        <taxon>Bacillota</taxon>
        <taxon>Bacilli</taxon>
        <taxon>Bacillales</taxon>
        <taxon>Paenibacillaceae</taxon>
        <taxon>Paenibacillus</taxon>
    </lineage>
</organism>
<feature type="domain" description="NodB homology" evidence="3">
    <location>
        <begin position="138"/>
        <end position="317"/>
    </location>
</feature>
<dbReference type="Gene3D" id="3.20.20.370">
    <property type="entry name" value="Glycoside hydrolase/deacetylase"/>
    <property type="match status" value="1"/>
</dbReference>
<feature type="chain" id="PRO_5043437273" evidence="2">
    <location>
        <begin position="26"/>
        <end position="317"/>
    </location>
</feature>
<dbReference type="GO" id="GO:0005975">
    <property type="term" value="P:carbohydrate metabolic process"/>
    <property type="evidence" value="ECO:0007669"/>
    <property type="project" value="InterPro"/>
</dbReference>
<feature type="signal peptide" evidence="2">
    <location>
        <begin position="1"/>
        <end position="25"/>
    </location>
</feature>
<dbReference type="InterPro" id="IPR051398">
    <property type="entry name" value="Polysacch_Deacetylase"/>
</dbReference>
<dbReference type="EMBL" id="CP159992">
    <property type="protein sequence ID" value="XCP92614.1"/>
    <property type="molecule type" value="Genomic_DNA"/>
</dbReference>
<gene>
    <name evidence="4" type="ORF">ABXS70_15260</name>
</gene>
<dbReference type="InterPro" id="IPR002509">
    <property type="entry name" value="NODB_dom"/>
</dbReference>
<reference evidence="4" key="1">
    <citation type="submission" date="2024-05" db="EMBL/GenBank/DDBJ databases">
        <title>Draft genome assemblies of 36 bacteria isolated from hibernating arctic ground squirrels.</title>
        <authorList>
            <person name="McKee H."/>
            <person name="Mullen L."/>
            <person name="Drown D.M."/>
            <person name="Duddleston K.N."/>
        </authorList>
    </citation>
    <scope>NUCLEOTIDE SEQUENCE</scope>
    <source>
        <strain evidence="4">AN1007</strain>
    </source>
</reference>
<sequence>MKYSKKIILAALALLTCTITLYAYAVNHPTNALSHKACTSWNIVQRKMFTLSHPDFSMYSKVDRSKIVIKEGTAAEVPVLMYHYVTPKQDNREPNNKSIIDLEVFEQNMKYLYENGYQTVTLAQLEQYVNGEISLPEKSIVITFDDGYQNNYTLAYPVLKKYHFHASLFVIGSRIQPAPVVFDPAKKSDISKPEMQAGSDVFEYNSHTFNLHHKGYTVCGDDLPVTLDTNLLDHDIEQIKQIGIDTPYIAYPYGYFSVQMIYKLQQHGYRMGFTVMPGFVRPGDSPMVLPRLTVTNDTDLPTLLRTGTNTHSSSEGL</sequence>
<protein>
    <submittedName>
        <fullName evidence="4">Polysaccharide deacetylase family protein</fullName>
    </submittedName>
</protein>
<dbReference type="Pfam" id="PF01522">
    <property type="entry name" value="Polysacc_deac_1"/>
    <property type="match status" value="1"/>
</dbReference>
<dbReference type="PANTHER" id="PTHR34216">
    <property type="match status" value="1"/>
</dbReference>
<name>A0AAU8N936_9BACL</name>
<proteinExistence type="predicted"/>
<dbReference type="GO" id="GO:0016810">
    <property type="term" value="F:hydrolase activity, acting on carbon-nitrogen (but not peptide) bonds"/>
    <property type="evidence" value="ECO:0007669"/>
    <property type="project" value="InterPro"/>
</dbReference>
<evidence type="ECO:0000259" key="3">
    <source>
        <dbReference type="PROSITE" id="PS51677"/>
    </source>
</evidence>
<dbReference type="CDD" id="cd10966">
    <property type="entry name" value="CE4_yadE_5s"/>
    <property type="match status" value="1"/>
</dbReference>
<evidence type="ECO:0000256" key="1">
    <source>
        <dbReference type="ARBA" id="ARBA00022729"/>
    </source>
</evidence>
<dbReference type="PANTHER" id="PTHR34216:SF7">
    <property type="entry name" value="POLY-BETA-1,6-N-ACETYL-D-GLUCOSAMINE N-DEACETYLASE"/>
    <property type="match status" value="1"/>
</dbReference>
<evidence type="ECO:0000313" key="4">
    <source>
        <dbReference type="EMBL" id="XCP92614.1"/>
    </source>
</evidence>
<dbReference type="AlphaFoldDB" id="A0AAU8N936"/>
<dbReference type="SUPFAM" id="SSF88713">
    <property type="entry name" value="Glycoside hydrolase/deacetylase"/>
    <property type="match status" value="1"/>
</dbReference>
<dbReference type="InterPro" id="IPR011330">
    <property type="entry name" value="Glyco_hydro/deAcase_b/a-brl"/>
</dbReference>
<evidence type="ECO:0000256" key="2">
    <source>
        <dbReference type="SAM" id="SignalP"/>
    </source>
</evidence>
<keyword evidence="1 2" id="KW-0732">Signal</keyword>